<dbReference type="InterPro" id="IPR029058">
    <property type="entry name" value="AB_hydrolase_fold"/>
</dbReference>
<organism evidence="2">
    <name type="scientific">marine sediment metagenome</name>
    <dbReference type="NCBI Taxonomy" id="412755"/>
    <lineage>
        <taxon>unclassified sequences</taxon>
        <taxon>metagenomes</taxon>
        <taxon>ecological metagenomes</taxon>
    </lineage>
</organism>
<name>A0A0F9GDZ5_9ZZZZ</name>
<gene>
    <name evidence="2" type="ORF">LCGC14_2195890</name>
</gene>
<sequence length="44" mass="4924">MEKTDVIKTTTGRLRGYLENGLAVFKGIPYAQPPVGNLRFRDTV</sequence>
<dbReference type="Pfam" id="PF00135">
    <property type="entry name" value="COesterase"/>
    <property type="match status" value="1"/>
</dbReference>
<dbReference type="SUPFAM" id="SSF53474">
    <property type="entry name" value="alpha/beta-Hydrolases"/>
    <property type="match status" value="1"/>
</dbReference>
<evidence type="ECO:0000313" key="2">
    <source>
        <dbReference type="EMBL" id="KKL61377.1"/>
    </source>
</evidence>
<protein>
    <recommendedName>
        <fullName evidence="1">Carboxylesterase type B domain-containing protein</fullName>
    </recommendedName>
</protein>
<evidence type="ECO:0000259" key="1">
    <source>
        <dbReference type="Pfam" id="PF00135"/>
    </source>
</evidence>
<feature type="non-terminal residue" evidence="2">
    <location>
        <position position="44"/>
    </location>
</feature>
<dbReference type="Gene3D" id="3.40.50.1820">
    <property type="entry name" value="alpha/beta hydrolase"/>
    <property type="match status" value="1"/>
</dbReference>
<reference evidence="2" key="1">
    <citation type="journal article" date="2015" name="Nature">
        <title>Complex archaea that bridge the gap between prokaryotes and eukaryotes.</title>
        <authorList>
            <person name="Spang A."/>
            <person name="Saw J.H."/>
            <person name="Jorgensen S.L."/>
            <person name="Zaremba-Niedzwiedzka K."/>
            <person name="Martijn J."/>
            <person name="Lind A.E."/>
            <person name="van Eijk R."/>
            <person name="Schleper C."/>
            <person name="Guy L."/>
            <person name="Ettema T.J."/>
        </authorList>
    </citation>
    <scope>NUCLEOTIDE SEQUENCE</scope>
</reference>
<comment type="caution">
    <text evidence="2">The sequence shown here is derived from an EMBL/GenBank/DDBJ whole genome shotgun (WGS) entry which is preliminary data.</text>
</comment>
<feature type="domain" description="Carboxylesterase type B" evidence="1">
    <location>
        <begin position="4"/>
        <end position="42"/>
    </location>
</feature>
<accession>A0A0F9GDZ5</accession>
<dbReference type="EMBL" id="LAZR01028839">
    <property type="protein sequence ID" value="KKL61377.1"/>
    <property type="molecule type" value="Genomic_DNA"/>
</dbReference>
<dbReference type="InterPro" id="IPR002018">
    <property type="entry name" value="CarbesteraseB"/>
</dbReference>
<dbReference type="AlphaFoldDB" id="A0A0F9GDZ5"/>
<proteinExistence type="predicted"/>